<evidence type="ECO:0000313" key="1">
    <source>
        <dbReference type="EMBL" id="UXY24138.1"/>
    </source>
</evidence>
<proteinExistence type="predicted"/>
<protein>
    <submittedName>
        <fullName evidence="1">Uncharacterized protein</fullName>
    </submittedName>
</protein>
<dbReference type="Proteomes" id="UP001061298">
    <property type="component" value="Chromosome"/>
</dbReference>
<name>A0ABY6ECN8_9ACTN</name>
<evidence type="ECO:0000313" key="2">
    <source>
        <dbReference type="Proteomes" id="UP001061298"/>
    </source>
</evidence>
<reference evidence="1" key="1">
    <citation type="submission" date="2022-10" db="EMBL/GenBank/DDBJ databases">
        <authorList>
            <person name="Mo P."/>
        </authorList>
    </citation>
    <scope>NUCLEOTIDE SEQUENCE</scope>
    <source>
        <strain evidence="1">HUAS 13-4</strain>
    </source>
</reference>
<sequence>MTTHLVCLRFKAGGPAVAGEWADGATARRTWRDWFGLYGSDEKVVIRLAEDGDGSERVLMVWERGRAVERGSDGGHPSGS</sequence>
<accession>A0ABY6ECN8</accession>
<organism evidence="1 2">
    <name type="scientific">Streptomyces cynarae</name>
    <dbReference type="NCBI Taxonomy" id="2981134"/>
    <lineage>
        <taxon>Bacteria</taxon>
        <taxon>Bacillati</taxon>
        <taxon>Actinomycetota</taxon>
        <taxon>Actinomycetes</taxon>
        <taxon>Kitasatosporales</taxon>
        <taxon>Streptomycetaceae</taxon>
        <taxon>Streptomyces</taxon>
    </lineage>
</organism>
<keyword evidence="2" id="KW-1185">Reference proteome</keyword>
<gene>
    <name evidence="1" type="ORF">N8I84_39700</name>
</gene>
<dbReference type="RefSeq" id="WP_263234370.1">
    <property type="nucleotide sequence ID" value="NZ_CP106793.1"/>
</dbReference>
<dbReference type="EMBL" id="CP106793">
    <property type="protein sequence ID" value="UXY24138.1"/>
    <property type="molecule type" value="Genomic_DNA"/>
</dbReference>